<reference evidence="2 3" key="1">
    <citation type="submission" date="2020-04" db="EMBL/GenBank/DDBJ databases">
        <title>Vibrio sp. SM6, a novel species isolated from seawater.</title>
        <authorList>
            <person name="Wang X."/>
        </authorList>
    </citation>
    <scope>NUCLEOTIDE SEQUENCE [LARGE SCALE GENOMIC DNA]</scope>
    <source>
        <strain evidence="2 3">SM6</strain>
    </source>
</reference>
<dbReference type="InterPro" id="IPR036513">
    <property type="entry name" value="STAS_dom_sf"/>
</dbReference>
<dbReference type="PROSITE" id="PS50801">
    <property type="entry name" value="STAS"/>
    <property type="match status" value="1"/>
</dbReference>
<dbReference type="Proteomes" id="UP000535589">
    <property type="component" value="Unassembled WGS sequence"/>
</dbReference>
<organism evidence="2 3">
    <name type="scientific">Vibrio agarilyticus</name>
    <dbReference type="NCBI Taxonomy" id="2726741"/>
    <lineage>
        <taxon>Bacteria</taxon>
        <taxon>Pseudomonadati</taxon>
        <taxon>Pseudomonadota</taxon>
        <taxon>Gammaproteobacteria</taxon>
        <taxon>Vibrionales</taxon>
        <taxon>Vibrionaceae</taxon>
        <taxon>Vibrio</taxon>
    </lineage>
</organism>
<evidence type="ECO:0000259" key="1">
    <source>
        <dbReference type="PROSITE" id="PS50801"/>
    </source>
</evidence>
<dbReference type="SUPFAM" id="SSF52091">
    <property type="entry name" value="SpoIIaa-like"/>
    <property type="match status" value="1"/>
</dbReference>
<keyword evidence="3" id="KW-1185">Reference proteome</keyword>
<dbReference type="RefSeq" id="WP_168835018.1">
    <property type="nucleotide sequence ID" value="NZ_JABAIK010000002.1"/>
</dbReference>
<proteinExistence type="predicted"/>
<dbReference type="EMBL" id="JABAIK010000002">
    <property type="protein sequence ID" value="NLS11928.1"/>
    <property type="molecule type" value="Genomic_DNA"/>
</dbReference>
<evidence type="ECO:0000313" key="3">
    <source>
        <dbReference type="Proteomes" id="UP000535589"/>
    </source>
</evidence>
<accession>A0A7X8TND5</accession>
<sequence>MNYHLGAKLDISSVSDLRRQWIDALIHQNTIVFDGGDVVKVDAAGIQLLAAFARSLREADKEISWREQSVTLQEGLTQLGFHELLMVSKGTEEGSHDANIGGG</sequence>
<dbReference type="Gene3D" id="3.30.750.24">
    <property type="entry name" value="STAS domain"/>
    <property type="match status" value="1"/>
</dbReference>
<feature type="domain" description="STAS" evidence="1">
    <location>
        <begin position="1"/>
        <end position="63"/>
    </location>
</feature>
<dbReference type="AlphaFoldDB" id="A0A7X8TND5"/>
<evidence type="ECO:0000313" key="2">
    <source>
        <dbReference type="EMBL" id="NLS11928.1"/>
    </source>
</evidence>
<dbReference type="InterPro" id="IPR058548">
    <property type="entry name" value="MlaB-like_STAS"/>
</dbReference>
<gene>
    <name evidence="2" type="ORF">HGP28_03360</name>
</gene>
<dbReference type="InterPro" id="IPR002645">
    <property type="entry name" value="STAS_dom"/>
</dbReference>
<comment type="caution">
    <text evidence="2">The sequence shown here is derived from an EMBL/GenBank/DDBJ whole genome shotgun (WGS) entry which is preliminary data.</text>
</comment>
<dbReference type="Pfam" id="PF13466">
    <property type="entry name" value="STAS_2"/>
    <property type="match status" value="1"/>
</dbReference>
<name>A0A7X8TND5_9VIBR</name>
<protein>
    <submittedName>
        <fullName evidence="2">STAS domain-containing protein</fullName>
    </submittedName>
</protein>